<comment type="caution">
    <text evidence="12">The sequence shown here is derived from an EMBL/GenBank/DDBJ whole genome shotgun (WGS) entry which is preliminary data.</text>
</comment>
<keyword evidence="12" id="KW-0223">Dioxygenase</keyword>
<evidence type="ECO:0000313" key="12">
    <source>
        <dbReference type="EMBL" id="ORZ09727.1"/>
    </source>
</evidence>
<dbReference type="GO" id="GO:0006559">
    <property type="term" value="P:L-phenylalanine catabolic process"/>
    <property type="evidence" value="ECO:0007669"/>
    <property type="project" value="UniProtKB-UniPathway"/>
</dbReference>
<gene>
    <name evidence="12" type="ORF">BCR41DRAFT_358382</name>
</gene>
<dbReference type="PIRSF" id="PIRSF009283">
    <property type="entry name" value="HPP_dOase"/>
    <property type="match status" value="1"/>
</dbReference>
<evidence type="ECO:0000313" key="13">
    <source>
        <dbReference type="Proteomes" id="UP000193648"/>
    </source>
</evidence>
<dbReference type="PROSITE" id="PS00934">
    <property type="entry name" value="GLYOXALASE_I_1"/>
    <property type="match status" value="1"/>
</dbReference>
<feature type="domain" description="VOC" evidence="11">
    <location>
        <begin position="10"/>
        <end position="141"/>
    </location>
</feature>
<reference evidence="12 13" key="1">
    <citation type="submission" date="2016-07" db="EMBL/GenBank/DDBJ databases">
        <title>Pervasive Adenine N6-methylation of Active Genes in Fungi.</title>
        <authorList>
            <consortium name="DOE Joint Genome Institute"/>
            <person name="Mondo S.J."/>
            <person name="Dannebaum R.O."/>
            <person name="Kuo R.C."/>
            <person name="Labutti K."/>
            <person name="Haridas S."/>
            <person name="Kuo A."/>
            <person name="Salamov A."/>
            <person name="Ahrendt S.R."/>
            <person name="Lipzen A."/>
            <person name="Sullivan W."/>
            <person name="Andreopoulos W.B."/>
            <person name="Clum A."/>
            <person name="Lindquist E."/>
            <person name="Daum C."/>
            <person name="Ramamoorthy G.K."/>
            <person name="Gryganskyi A."/>
            <person name="Culley D."/>
            <person name="Magnuson J.K."/>
            <person name="James T.Y."/>
            <person name="O'Malley M.A."/>
            <person name="Stajich J.E."/>
            <person name="Spatafora J.W."/>
            <person name="Visel A."/>
            <person name="Grigoriev I.V."/>
        </authorList>
    </citation>
    <scope>NUCLEOTIDE SEQUENCE [LARGE SCALE GENOMIC DNA]</scope>
    <source>
        <strain evidence="12 13">NRRL 3116</strain>
    </source>
</reference>
<dbReference type="GO" id="GO:0046872">
    <property type="term" value="F:metal ion binding"/>
    <property type="evidence" value="ECO:0007669"/>
    <property type="project" value="UniProtKB-KW"/>
</dbReference>
<evidence type="ECO:0000256" key="8">
    <source>
        <dbReference type="ARBA" id="ARBA00023232"/>
    </source>
</evidence>
<dbReference type="InterPro" id="IPR041736">
    <property type="entry name" value="4OHPhenylPyrv_dOase_N"/>
</dbReference>
<evidence type="ECO:0000256" key="5">
    <source>
        <dbReference type="ARBA" id="ARBA00022737"/>
    </source>
</evidence>
<evidence type="ECO:0000256" key="10">
    <source>
        <dbReference type="PIRSR" id="PIRSR009283-1"/>
    </source>
</evidence>
<dbReference type="EMBL" id="MCFF01000033">
    <property type="protein sequence ID" value="ORZ09727.1"/>
    <property type="molecule type" value="Genomic_DNA"/>
</dbReference>
<keyword evidence="6" id="KW-0828">Tyrosine catabolism</keyword>
<dbReference type="InterPro" id="IPR041735">
    <property type="entry name" value="4OHPhenylPyrv_dOase_C"/>
</dbReference>
<comment type="cofactor">
    <cofactor evidence="10">
        <name>Fe cation</name>
        <dbReference type="ChEBI" id="CHEBI:24875"/>
    </cofactor>
    <text evidence="10">Binds 1 Fe cation per subunit.</text>
</comment>
<evidence type="ECO:0000256" key="9">
    <source>
        <dbReference type="PIRNR" id="PIRNR009283"/>
    </source>
</evidence>
<dbReference type="PANTHER" id="PTHR11959:SF1">
    <property type="entry name" value="4-HYDROXYPHENYLPYRUVATE DIOXYGENASE"/>
    <property type="match status" value="1"/>
</dbReference>
<feature type="domain" description="VOC" evidence="11">
    <location>
        <begin position="172"/>
        <end position="330"/>
    </location>
</feature>
<evidence type="ECO:0000256" key="1">
    <source>
        <dbReference type="ARBA" id="ARBA00005162"/>
    </source>
</evidence>
<dbReference type="NCBIfam" id="TIGR01263">
    <property type="entry name" value="4HPPD"/>
    <property type="match status" value="1"/>
</dbReference>
<dbReference type="RefSeq" id="XP_021878997.1">
    <property type="nucleotide sequence ID" value="XM_022025033.1"/>
</dbReference>
<dbReference type="UniPathway" id="UPA00139">
    <property type="reaction ID" value="UER00362"/>
</dbReference>
<evidence type="ECO:0000256" key="3">
    <source>
        <dbReference type="ARBA" id="ARBA00013222"/>
    </source>
</evidence>
<name>A0A1Y2GFZ3_9FUNG</name>
<keyword evidence="7 10" id="KW-0408">Iron</keyword>
<dbReference type="InterPro" id="IPR037523">
    <property type="entry name" value="VOC_core"/>
</dbReference>
<evidence type="ECO:0000259" key="11">
    <source>
        <dbReference type="PROSITE" id="PS51819"/>
    </source>
</evidence>
<keyword evidence="13" id="KW-1185">Reference proteome</keyword>
<dbReference type="FunFam" id="3.10.180.10:FF:000001">
    <property type="entry name" value="4-hydroxyphenylpyruvate dioxygenase"/>
    <property type="match status" value="1"/>
</dbReference>
<dbReference type="GO" id="GO:0003868">
    <property type="term" value="F:4-hydroxyphenylpyruvate dioxygenase activity"/>
    <property type="evidence" value="ECO:0007669"/>
    <property type="project" value="InterPro"/>
</dbReference>
<proteinExistence type="inferred from homology"/>
<organism evidence="12 13">
    <name type="scientific">Lobosporangium transversale</name>
    <dbReference type="NCBI Taxonomy" id="64571"/>
    <lineage>
        <taxon>Eukaryota</taxon>
        <taxon>Fungi</taxon>
        <taxon>Fungi incertae sedis</taxon>
        <taxon>Mucoromycota</taxon>
        <taxon>Mortierellomycotina</taxon>
        <taxon>Mortierellomycetes</taxon>
        <taxon>Mortierellales</taxon>
        <taxon>Mortierellaceae</taxon>
        <taxon>Lobosporangium</taxon>
    </lineage>
</organism>
<dbReference type="STRING" id="64571.A0A1Y2GFZ3"/>
<protein>
    <recommendedName>
        <fullName evidence="3 9">4-hydroxyphenylpyruvate dioxygenase</fullName>
    </recommendedName>
</protein>
<evidence type="ECO:0000256" key="6">
    <source>
        <dbReference type="ARBA" id="ARBA00022878"/>
    </source>
</evidence>
<feature type="binding site" evidence="10">
    <location>
        <position position="175"/>
    </location>
    <ligand>
        <name>Fe cation</name>
        <dbReference type="ChEBI" id="CHEBI:24875"/>
    </ligand>
</feature>
<dbReference type="Gene3D" id="3.10.180.10">
    <property type="entry name" value="2,3-Dihydroxybiphenyl 1,2-Dioxygenase, domain 1"/>
    <property type="match status" value="2"/>
</dbReference>
<dbReference type="CDD" id="cd08342">
    <property type="entry name" value="HPPD_N_like"/>
    <property type="match status" value="1"/>
</dbReference>
<comment type="pathway">
    <text evidence="1">Amino-acid degradation; L-phenylalanine degradation; acetoacetate and fumarate from L-phenylalanine: step 3/6.</text>
</comment>
<sequence length="373" mass="42060">MAAKVGNYEGFDHVVFWVGNAKQAASFYTTRFGFKEIAYRGLETGHRDVCSHVVKQDDIVFVFQSPLNPNNKVFSDHLALHGDGVKDVAFTVDDVHAIYNRAIEKGAKSIRAPFEEKDEHGSVWMATIATYGDTEHTFVQRNGYNGIFLPGYVKPRTHDPLEDILPVIGLNYIDHCVGNQPDGEMLKACEMYEQQLGFHRFWSVDDSQIHTEYSALRSIVMADATEKVKMPINEPAAGKKKSQITEYCEYYGGAGVQHIALNTNNVIQAVSNLRARGMEFLSVPSSYYENLRLRLQGSSTKIAEDLDTIQKLDILVDYDESGYLLQIFTKPVQDRPTVFIEIIQRRGHEGFGAGNFKALFEAIEREQELRGNC</sequence>
<dbReference type="GO" id="GO:0004462">
    <property type="term" value="F:lactoylglutathione lyase activity"/>
    <property type="evidence" value="ECO:0007669"/>
    <property type="project" value="InterPro"/>
</dbReference>
<dbReference type="AlphaFoldDB" id="A0A1Y2GFZ3"/>
<evidence type="ECO:0000256" key="4">
    <source>
        <dbReference type="ARBA" id="ARBA00022723"/>
    </source>
</evidence>
<feature type="binding site" evidence="10">
    <location>
        <position position="341"/>
    </location>
    <ligand>
        <name>Fe cation</name>
        <dbReference type="ChEBI" id="CHEBI:24875"/>
    </ligand>
</feature>
<dbReference type="GeneID" id="33566877"/>
<dbReference type="InterPro" id="IPR029068">
    <property type="entry name" value="Glyas_Bleomycin-R_OHBP_Dase"/>
</dbReference>
<dbReference type="Pfam" id="PF00903">
    <property type="entry name" value="Glyoxalase"/>
    <property type="match status" value="2"/>
</dbReference>
<comment type="similarity">
    <text evidence="2 9">Belongs to the 4HPPD family.</text>
</comment>
<accession>A0A1Y2GFZ3</accession>
<dbReference type="InterPro" id="IPR005956">
    <property type="entry name" value="4OHPhenylPyrv_dOase"/>
</dbReference>
<keyword evidence="5" id="KW-0677">Repeat</keyword>
<dbReference type="InParanoid" id="A0A1Y2GFZ3"/>
<evidence type="ECO:0000256" key="2">
    <source>
        <dbReference type="ARBA" id="ARBA00005877"/>
    </source>
</evidence>
<keyword evidence="8" id="KW-0585">Phenylalanine catabolism</keyword>
<keyword evidence="12" id="KW-0560">Oxidoreductase</keyword>
<dbReference type="GO" id="GO:0006572">
    <property type="term" value="P:L-tyrosine catabolic process"/>
    <property type="evidence" value="ECO:0007669"/>
    <property type="project" value="UniProtKB-KW"/>
</dbReference>
<keyword evidence="4 10" id="KW-0479">Metal-binding</keyword>
<dbReference type="OrthoDB" id="414569at2759"/>
<dbReference type="CDD" id="cd07250">
    <property type="entry name" value="HPPD_C_like"/>
    <property type="match status" value="1"/>
</dbReference>
<feature type="binding site" evidence="10">
    <location>
        <position position="258"/>
    </location>
    <ligand>
        <name>Fe cation</name>
        <dbReference type="ChEBI" id="CHEBI:24875"/>
    </ligand>
</feature>
<dbReference type="SUPFAM" id="SSF54593">
    <property type="entry name" value="Glyoxalase/Bleomycin resistance protein/Dihydroxybiphenyl dioxygenase"/>
    <property type="match status" value="1"/>
</dbReference>
<dbReference type="InterPro" id="IPR004360">
    <property type="entry name" value="Glyas_Fos-R_dOase_dom"/>
</dbReference>
<dbReference type="PANTHER" id="PTHR11959">
    <property type="entry name" value="4-HYDROXYPHENYLPYRUVATE DIOXYGENASE"/>
    <property type="match status" value="1"/>
</dbReference>
<dbReference type="PROSITE" id="PS51819">
    <property type="entry name" value="VOC"/>
    <property type="match status" value="2"/>
</dbReference>
<evidence type="ECO:0000256" key="7">
    <source>
        <dbReference type="ARBA" id="ARBA00023004"/>
    </source>
</evidence>
<dbReference type="InterPro" id="IPR018146">
    <property type="entry name" value="Glyoxalase_1_CS"/>
</dbReference>
<dbReference type="Proteomes" id="UP000193648">
    <property type="component" value="Unassembled WGS sequence"/>
</dbReference>